<comment type="caution">
    <text evidence="2">The sequence shown here is derived from an EMBL/GenBank/DDBJ whole genome shotgun (WGS) entry which is preliminary data.</text>
</comment>
<organism evidence="2 3">
    <name type="scientific">Streptomyces griseorubiginosus</name>
    <dbReference type="NCBI Taxonomy" id="67304"/>
    <lineage>
        <taxon>Bacteria</taxon>
        <taxon>Bacillati</taxon>
        <taxon>Actinomycetota</taxon>
        <taxon>Actinomycetes</taxon>
        <taxon>Kitasatosporales</taxon>
        <taxon>Streptomycetaceae</taxon>
        <taxon>Streptomyces</taxon>
    </lineage>
</organism>
<sequence>MRCFSADGSESEDYDFTPLTMPAGLRDELVAAFTKRTAPGAGLTSLYSTNHVFKTVRNLDRYLATLPWPPRQLAQMTVEQFDGFLAFRSTETTNAADELGQLKLLLLHGKGVSDTLAARLASQLPTRDRTRSEESTPSKQSYSRTEFQRITAAARAELRVAARRIRANRKLLEQARRGEAVASTGPLATRIRLLDFVDRYGDVPREPRPVGIHRGRLFPAKWVQKFGSVKEIVSWLHLTIEEAGAGAVLLAAMTGENPQVIFRVPAAHHRADGYTGQTGTAIVDLLKPRRQRRAHMTLALSDVPDWISVPDKPEDLTTSDELHTSFGLYVLLHELTGRSRALAGGSRLLVGYAGGSGHSIGPGLRPLNHNSYIKARGVAWGLVADQHDKDGETVPLPLRLDLLRLTHIELYQRPVAHTEKTATTYMLRNRGNVNEYRQVVAKALTDEVDKARTRGRVATLSAEYLARAEADPERMAAELGLTAKTLRRMIAGELDTVLAACSDNLGGRHGPPGEPCRASFMLCLSCECARALPRHLPVQVLVHDRLVERREQVDALRWASRFAGPQAQLADLLAEHDESAVADAREGATDADHALVDRFLNRELDLR</sequence>
<dbReference type="AlphaFoldDB" id="A0A101RW83"/>
<evidence type="ECO:0000313" key="2">
    <source>
        <dbReference type="EMBL" id="KUN62875.1"/>
    </source>
</evidence>
<proteinExistence type="predicted"/>
<name>A0A101RW83_9ACTN</name>
<dbReference type="EMBL" id="LMWV01000023">
    <property type="protein sequence ID" value="KUN62875.1"/>
    <property type="molecule type" value="Genomic_DNA"/>
</dbReference>
<protein>
    <recommendedName>
        <fullName evidence="4">Integrase</fullName>
    </recommendedName>
</protein>
<gene>
    <name evidence="2" type="ORF">AQJ54_28180</name>
</gene>
<reference evidence="2 3" key="1">
    <citation type="submission" date="2015-10" db="EMBL/GenBank/DDBJ databases">
        <title>Draft genome sequence of Streptomyces griseorubiginosus DSM 40469, type strain for the species Streptomyces griseorubiginosus.</title>
        <authorList>
            <person name="Ruckert C."/>
            <person name="Winkler A."/>
            <person name="Kalinowski J."/>
            <person name="Kampfer P."/>
            <person name="Glaeser S."/>
        </authorList>
    </citation>
    <scope>NUCLEOTIDE SEQUENCE [LARGE SCALE GENOMIC DNA]</scope>
    <source>
        <strain evidence="2 3">DSM 40469</strain>
    </source>
</reference>
<dbReference type="Proteomes" id="UP000054375">
    <property type="component" value="Unassembled WGS sequence"/>
</dbReference>
<evidence type="ECO:0000256" key="1">
    <source>
        <dbReference type="SAM" id="MobiDB-lite"/>
    </source>
</evidence>
<keyword evidence="3" id="KW-1185">Reference proteome</keyword>
<feature type="region of interest" description="Disordered" evidence="1">
    <location>
        <begin position="121"/>
        <end position="145"/>
    </location>
</feature>
<feature type="compositionally biased region" description="Basic and acidic residues" evidence="1">
    <location>
        <begin position="126"/>
        <end position="136"/>
    </location>
</feature>
<dbReference type="RefSeq" id="WP_062241916.1">
    <property type="nucleotide sequence ID" value="NZ_JBPJFL010000002.1"/>
</dbReference>
<evidence type="ECO:0000313" key="3">
    <source>
        <dbReference type="Proteomes" id="UP000054375"/>
    </source>
</evidence>
<evidence type="ECO:0008006" key="4">
    <source>
        <dbReference type="Google" id="ProtNLM"/>
    </source>
</evidence>
<accession>A0A101RW83</accession>